<evidence type="ECO:0000313" key="3">
    <source>
        <dbReference type="Proteomes" id="UP001596072"/>
    </source>
</evidence>
<dbReference type="Gene3D" id="1.10.10.10">
    <property type="entry name" value="Winged helix-like DNA-binding domain superfamily/Winged helix DNA-binding domain"/>
    <property type="match status" value="1"/>
</dbReference>
<organism evidence="2 3">
    <name type="scientific">Nocardioides vastitatis</name>
    <dbReference type="NCBI Taxonomy" id="2568655"/>
    <lineage>
        <taxon>Bacteria</taxon>
        <taxon>Bacillati</taxon>
        <taxon>Actinomycetota</taxon>
        <taxon>Actinomycetes</taxon>
        <taxon>Propionibacteriales</taxon>
        <taxon>Nocardioidaceae</taxon>
        <taxon>Nocardioides</taxon>
    </lineage>
</organism>
<dbReference type="InterPro" id="IPR036388">
    <property type="entry name" value="WH-like_DNA-bd_sf"/>
</dbReference>
<accession>A0ABW0ZCT3</accession>
<dbReference type="InterPro" id="IPR000835">
    <property type="entry name" value="HTH_MarR-typ"/>
</dbReference>
<dbReference type="PROSITE" id="PS50995">
    <property type="entry name" value="HTH_MARR_2"/>
    <property type="match status" value="1"/>
</dbReference>
<proteinExistence type="predicted"/>
<dbReference type="Proteomes" id="UP001596072">
    <property type="component" value="Unassembled WGS sequence"/>
</dbReference>
<dbReference type="EMBL" id="JBHSNS010000001">
    <property type="protein sequence ID" value="MFC5727882.1"/>
    <property type="molecule type" value="Genomic_DNA"/>
</dbReference>
<dbReference type="PANTHER" id="PTHR33164">
    <property type="entry name" value="TRANSCRIPTIONAL REGULATOR, MARR FAMILY"/>
    <property type="match status" value="1"/>
</dbReference>
<keyword evidence="3" id="KW-1185">Reference proteome</keyword>
<evidence type="ECO:0000313" key="2">
    <source>
        <dbReference type="EMBL" id="MFC5727882.1"/>
    </source>
</evidence>
<dbReference type="InterPro" id="IPR036390">
    <property type="entry name" value="WH_DNA-bd_sf"/>
</dbReference>
<dbReference type="Pfam" id="PF12802">
    <property type="entry name" value="MarR_2"/>
    <property type="match status" value="1"/>
</dbReference>
<dbReference type="RefSeq" id="WP_240769566.1">
    <property type="nucleotide sequence ID" value="NZ_JBHSNS010000001.1"/>
</dbReference>
<dbReference type="SMART" id="SM00347">
    <property type="entry name" value="HTH_MARR"/>
    <property type="match status" value="1"/>
</dbReference>
<gene>
    <name evidence="2" type="ORF">ACFPQB_03070</name>
</gene>
<evidence type="ECO:0000259" key="1">
    <source>
        <dbReference type="PROSITE" id="PS50995"/>
    </source>
</evidence>
<comment type="caution">
    <text evidence="2">The sequence shown here is derived from an EMBL/GenBank/DDBJ whole genome shotgun (WGS) entry which is preliminary data.</text>
</comment>
<feature type="domain" description="HTH marR-type" evidence="1">
    <location>
        <begin position="1"/>
        <end position="157"/>
    </location>
</feature>
<sequence>MDHRDSEPASSDGEPRWLDDGQQRTWRAFMLGTTLLLDRIDVDLRRSHGISAVEYEILVRLSEAGGQLRMARLAAALAHSRSRVTHTVKRMEGAGLVLRTESPEDGRGVIAQLTTTGSKLLATAAPSHVETVRQYFVDLADQEDFAALGRVMDAVADRLIADHPERELRR</sequence>
<dbReference type="InterPro" id="IPR039422">
    <property type="entry name" value="MarR/SlyA-like"/>
</dbReference>
<reference evidence="3" key="1">
    <citation type="journal article" date="2019" name="Int. J. Syst. Evol. Microbiol.">
        <title>The Global Catalogue of Microorganisms (GCM) 10K type strain sequencing project: providing services to taxonomists for standard genome sequencing and annotation.</title>
        <authorList>
            <consortium name="The Broad Institute Genomics Platform"/>
            <consortium name="The Broad Institute Genome Sequencing Center for Infectious Disease"/>
            <person name="Wu L."/>
            <person name="Ma J."/>
        </authorList>
    </citation>
    <scope>NUCLEOTIDE SEQUENCE [LARGE SCALE GENOMIC DNA]</scope>
    <source>
        <strain evidence="3">YIM 94188</strain>
    </source>
</reference>
<dbReference type="PANTHER" id="PTHR33164:SF99">
    <property type="entry name" value="MARR FAMILY REGULATORY PROTEIN"/>
    <property type="match status" value="1"/>
</dbReference>
<dbReference type="SUPFAM" id="SSF46785">
    <property type="entry name" value="Winged helix' DNA-binding domain"/>
    <property type="match status" value="1"/>
</dbReference>
<name>A0ABW0ZCT3_9ACTN</name>
<protein>
    <submittedName>
        <fullName evidence="2">MarR family winged helix-turn-helix transcriptional regulator</fullName>
    </submittedName>
</protein>